<dbReference type="EMBL" id="GFAC01000672">
    <property type="protein sequence ID" value="JAT98516.1"/>
    <property type="molecule type" value="mRNA"/>
</dbReference>
<dbReference type="GO" id="GO:0004767">
    <property type="term" value="F:sphingomyelin phosphodiesterase activity"/>
    <property type="evidence" value="ECO:0007669"/>
    <property type="project" value="UniProtKB-EC"/>
</dbReference>
<accession>A0A1E1XHF7</accession>
<dbReference type="Gene3D" id="3.60.10.10">
    <property type="entry name" value="Endonuclease/exonuclease/phosphatase"/>
    <property type="match status" value="1"/>
</dbReference>
<dbReference type="PANTHER" id="PTHR16320:SF23">
    <property type="entry name" value="SPHINGOMYELINASE C 1"/>
    <property type="match status" value="1"/>
</dbReference>
<dbReference type="InterPro" id="IPR005135">
    <property type="entry name" value="Endo/exonuclease/phosphatase"/>
</dbReference>
<dbReference type="SUPFAM" id="SSF56219">
    <property type="entry name" value="DNase I-like"/>
    <property type="match status" value="1"/>
</dbReference>
<keyword evidence="4" id="KW-0378">Hydrolase</keyword>
<evidence type="ECO:0000256" key="2">
    <source>
        <dbReference type="ARBA" id="ARBA00012369"/>
    </source>
</evidence>
<feature type="domain" description="Endonuclease/exonuclease/phosphatase" evidence="3">
    <location>
        <begin position="9"/>
        <end position="196"/>
    </location>
</feature>
<dbReference type="PANTHER" id="PTHR16320">
    <property type="entry name" value="SPHINGOMYELINASE FAMILY MEMBER"/>
    <property type="match status" value="1"/>
</dbReference>
<protein>
    <recommendedName>
        <fullName evidence="2">sphingomyelin phosphodiesterase</fullName>
        <ecNumber evidence="2">3.1.4.12</ecNumber>
    </recommendedName>
</protein>
<evidence type="ECO:0000259" key="3">
    <source>
        <dbReference type="Pfam" id="PF03372"/>
    </source>
</evidence>
<proteinExistence type="evidence at transcript level"/>
<dbReference type="GO" id="GO:0004519">
    <property type="term" value="F:endonuclease activity"/>
    <property type="evidence" value="ECO:0007669"/>
    <property type="project" value="UniProtKB-KW"/>
</dbReference>
<reference evidence="4" key="1">
    <citation type="journal article" date="2017" name="Front. Cell. Infect. Microbiol.">
        <title>The Distinct Transcriptional Response of the Midgut of Amblyomma sculptum and Amblyomma aureolatum Ticks to Rickettsia rickettsii Correlates to Their Differences in Susceptibility to Infection.</title>
        <authorList>
            <person name="Martins L.A."/>
            <person name="Galletti M.F.B.M."/>
            <person name="Ribeiro J.M."/>
            <person name="Fujita A."/>
            <person name="Costa F.B."/>
            <person name="Labruna M.B."/>
            <person name="Daffre S."/>
            <person name="Fogaca A.C."/>
        </authorList>
    </citation>
    <scope>NUCLEOTIDE SEQUENCE</scope>
</reference>
<dbReference type="AlphaFoldDB" id="A0A1E1XHF7"/>
<dbReference type="GO" id="GO:0004527">
    <property type="term" value="F:exonuclease activity"/>
    <property type="evidence" value="ECO:0007669"/>
    <property type="project" value="UniProtKB-KW"/>
</dbReference>
<dbReference type="EC" id="3.1.4.12" evidence="2"/>
<name>A0A1E1XHF7_9ACAR</name>
<evidence type="ECO:0000256" key="1">
    <source>
        <dbReference type="ARBA" id="ARBA00006335"/>
    </source>
</evidence>
<dbReference type="Pfam" id="PF03372">
    <property type="entry name" value="Exo_endo_phos"/>
    <property type="match status" value="1"/>
</dbReference>
<sequence>RMSSIADFIVHIVKKYNVDVLVLQEIFSKRFYKKLKAALAPIMPSTTGVIRRAYSNSCWMSFLHKLLHAFSFIGSGVIIFSRHPIVDQQMMLFSEGTFADAFAAKGAVAARIMVNGKLLGVVGTHLQAHDGEVVHRVRVSQVAELAAWIKTVFPRSETNDENGSYFTDIPVVMAGDFNCCVNNNAEDFEDMLGPLSEMFQPTFGKRRPEATFTTTDNDFCEYQNKDAEYDHVYDYIFKQPHIQLLTPQEVVRDTVIEPVHIRQPCVPAFLSIRAVVGI</sequence>
<keyword evidence="4" id="KW-0540">Nuclease</keyword>
<evidence type="ECO:0000313" key="4">
    <source>
        <dbReference type="EMBL" id="JAT98516.1"/>
    </source>
</evidence>
<keyword evidence="4" id="KW-0255">Endonuclease</keyword>
<keyword evidence="4" id="KW-0269">Exonuclease</keyword>
<dbReference type="InterPro" id="IPR036691">
    <property type="entry name" value="Endo/exonu/phosph_ase_sf"/>
</dbReference>
<organism evidence="4">
    <name type="scientific">Amblyomma aureolatum</name>
    <dbReference type="NCBI Taxonomy" id="187763"/>
    <lineage>
        <taxon>Eukaryota</taxon>
        <taxon>Metazoa</taxon>
        <taxon>Ecdysozoa</taxon>
        <taxon>Arthropoda</taxon>
        <taxon>Chelicerata</taxon>
        <taxon>Arachnida</taxon>
        <taxon>Acari</taxon>
        <taxon>Parasitiformes</taxon>
        <taxon>Ixodida</taxon>
        <taxon>Ixodoidea</taxon>
        <taxon>Ixodidae</taxon>
        <taxon>Amblyomminae</taxon>
        <taxon>Amblyomma</taxon>
    </lineage>
</organism>
<feature type="non-terminal residue" evidence="4">
    <location>
        <position position="1"/>
    </location>
</feature>
<comment type="similarity">
    <text evidence="1">Belongs to the neutral sphingomyelinase family.</text>
</comment>
<dbReference type="InterPro" id="IPR038772">
    <property type="entry name" value="Sph/SMPD2-like"/>
</dbReference>